<dbReference type="Proteomes" id="UP000215595">
    <property type="component" value="Unassembled WGS sequence"/>
</dbReference>
<comment type="caution">
    <text evidence="4">The sequence shown here is derived from an EMBL/GenBank/DDBJ whole genome shotgun (WGS) entry which is preliminary data.</text>
</comment>
<keyword evidence="3" id="KW-0732">Signal</keyword>
<gene>
    <name evidence="4" type="ORF">B7Z01_07690</name>
</gene>
<dbReference type="InterPro" id="IPR014596">
    <property type="entry name" value="UCP035836"/>
</dbReference>
<dbReference type="PANTHER" id="PTHR44216:SF3">
    <property type="entry name" value="PROTEIN O-MANNOSYL-TRANSFERASE TMTC2"/>
    <property type="match status" value="1"/>
</dbReference>
<dbReference type="EMBL" id="NCEB01000013">
    <property type="protein sequence ID" value="OYX33857.1"/>
    <property type="molecule type" value="Genomic_DNA"/>
</dbReference>
<proteinExistence type="predicted"/>
<dbReference type="InterPro" id="IPR052384">
    <property type="entry name" value="TMTC_O-mannosyltransferase"/>
</dbReference>
<name>A0A258FNT0_9CAUL</name>
<evidence type="ECO:0000313" key="5">
    <source>
        <dbReference type="Proteomes" id="UP000215595"/>
    </source>
</evidence>
<keyword evidence="1" id="KW-0802">TPR repeat</keyword>
<feature type="chain" id="PRO_5012671929" evidence="3">
    <location>
        <begin position="26"/>
        <end position="285"/>
    </location>
</feature>
<dbReference type="GO" id="GO:0000030">
    <property type="term" value="F:mannosyltransferase activity"/>
    <property type="evidence" value="ECO:0007669"/>
    <property type="project" value="TreeGrafter"/>
</dbReference>
<dbReference type="SMART" id="SM00028">
    <property type="entry name" value="TPR"/>
    <property type="match status" value="2"/>
</dbReference>
<dbReference type="SUPFAM" id="SSF48452">
    <property type="entry name" value="TPR-like"/>
    <property type="match status" value="1"/>
</dbReference>
<dbReference type="InterPro" id="IPR011990">
    <property type="entry name" value="TPR-like_helical_dom_sf"/>
</dbReference>
<dbReference type="GO" id="GO:0035269">
    <property type="term" value="P:protein O-linked glycosylation via mannose"/>
    <property type="evidence" value="ECO:0007669"/>
    <property type="project" value="TreeGrafter"/>
</dbReference>
<accession>A0A258FNT0</accession>
<dbReference type="AlphaFoldDB" id="A0A258FNT0"/>
<organism evidence="4 5">
    <name type="scientific">Brevundimonas subvibrioides</name>
    <dbReference type="NCBI Taxonomy" id="74313"/>
    <lineage>
        <taxon>Bacteria</taxon>
        <taxon>Pseudomonadati</taxon>
        <taxon>Pseudomonadota</taxon>
        <taxon>Alphaproteobacteria</taxon>
        <taxon>Caulobacterales</taxon>
        <taxon>Caulobacteraceae</taxon>
        <taxon>Brevundimonas</taxon>
    </lineage>
</organism>
<dbReference type="PANTHER" id="PTHR44216">
    <property type="entry name" value="PROTEIN O-MANNOSYL-TRANSFERASE TMTC2"/>
    <property type="match status" value="1"/>
</dbReference>
<dbReference type="InterPro" id="IPR019734">
    <property type="entry name" value="TPR_rpt"/>
</dbReference>
<feature type="signal peptide" evidence="3">
    <location>
        <begin position="1"/>
        <end position="25"/>
    </location>
</feature>
<feature type="compositionally biased region" description="Polar residues" evidence="2">
    <location>
        <begin position="266"/>
        <end position="285"/>
    </location>
</feature>
<sequence>MSLNGVRTSILIAALGVAVASPTLAQTAQGAAQAQAAQPVAPAPRQPASAEERAAYNRLDPLARSVFWSREMEVNPLDPVAGVELAEALRQLGQHEQAAQTARQVLTLQPANIEAMLEAGRAEIARGQAFYGIQPLEQARDLAPNDWRPLSLLGVAYQQVRRAEDAHAAWHSALAISPDNPNILTNAGMALATSGDAAGAEAMLRRAVAQPTATLQMRLNLAMTLGLQGKMSEAEQIIRRDLPPEAAERNLQWLRAQGQGRALATTAVSPSDQASARTWGSLQTP</sequence>
<protein>
    <submittedName>
        <fullName evidence="4">Uncharacterized protein</fullName>
    </submittedName>
</protein>
<evidence type="ECO:0000256" key="1">
    <source>
        <dbReference type="PROSITE-ProRule" id="PRU00339"/>
    </source>
</evidence>
<feature type="repeat" description="TPR" evidence="1">
    <location>
        <begin position="79"/>
        <end position="112"/>
    </location>
</feature>
<evidence type="ECO:0000256" key="3">
    <source>
        <dbReference type="SAM" id="SignalP"/>
    </source>
</evidence>
<dbReference type="Pfam" id="PF13181">
    <property type="entry name" value="TPR_8"/>
    <property type="match status" value="1"/>
</dbReference>
<dbReference type="PROSITE" id="PS50005">
    <property type="entry name" value="TPR"/>
    <property type="match status" value="1"/>
</dbReference>
<reference evidence="4 5" key="1">
    <citation type="submission" date="2017-03" db="EMBL/GenBank/DDBJ databases">
        <title>Lifting the veil on microbial sulfur biogeochemistry in mining wastewaters.</title>
        <authorList>
            <person name="Kantor R.S."/>
            <person name="Colenbrander Nelson T."/>
            <person name="Marshall S."/>
            <person name="Bennett D."/>
            <person name="Apte S."/>
            <person name="Camacho D."/>
            <person name="Thomas B.C."/>
            <person name="Warren L.A."/>
            <person name="Banfield J.F."/>
        </authorList>
    </citation>
    <scope>NUCLEOTIDE SEQUENCE [LARGE SCALE GENOMIC DNA]</scope>
    <source>
        <strain evidence="4">32-69-9</strain>
    </source>
</reference>
<dbReference type="PIRSF" id="PIRSF035836">
    <property type="entry name" value="UCP035836"/>
    <property type="match status" value="1"/>
</dbReference>
<evidence type="ECO:0000256" key="2">
    <source>
        <dbReference type="SAM" id="MobiDB-lite"/>
    </source>
</evidence>
<dbReference type="Gene3D" id="1.25.40.10">
    <property type="entry name" value="Tetratricopeptide repeat domain"/>
    <property type="match status" value="2"/>
</dbReference>
<evidence type="ECO:0000313" key="4">
    <source>
        <dbReference type="EMBL" id="OYX33857.1"/>
    </source>
</evidence>
<feature type="region of interest" description="Disordered" evidence="2">
    <location>
        <begin position="264"/>
        <end position="285"/>
    </location>
</feature>